<dbReference type="VEuPathDB" id="FungiDB:GLRG_05950"/>
<name>E3QIW8_COLGM</name>
<reference evidence="3" key="1">
    <citation type="journal article" date="2012" name="Nat. Genet.">
        <title>Lifestyle transitions in plant pathogenic Colletotrichum fungi deciphered by genome and transcriptome analyses.</title>
        <authorList>
            <person name="O'Connell R.J."/>
            <person name="Thon M.R."/>
            <person name="Hacquard S."/>
            <person name="Amyotte S.G."/>
            <person name="Kleemann J."/>
            <person name="Torres M.F."/>
            <person name="Damm U."/>
            <person name="Buiate E.A."/>
            <person name="Epstein L."/>
            <person name="Alkan N."/>
            <person name="Altmueller J."/>
            <person name="Alvarado-Balderrama L."/>
            <person name="Bauser C.A."/>
            <person name="Becker C."/>
            <person name="Birren B.W."/>
            <person name="Chen Z."/>
            <person name="Choi J."/>
            <person name="Crouch J.A."/>
            <person name="Duvick J.P."/>
            <person name="Farman M.A."/>
            <person name="Gan P."/>
            <person name="Heiman D."/>
            <person name="Henrissat B."/>
            <person name="Howard R.J."/>
            <person name="Kabbage M."/>
            <person name="Koch C."/>
            <person name="Kracher B."/>
            <person name="Kubo Y."/>
            <person name="Law A.D."/>
            <person name="Lebrun M.-H."/>
            <person name="Lee Y.-H."/>
            <person name="Miyara I."/>
            <person name="Moore N."/>
            <person name="Neumann U."/>
            <person name="Nordstroem K."/>
            <person name="Panaccione D.G."/>
            <person name="Panstruga R."/>
            <person name="Place M."/>
            <person name="Proctor R.H."/>
            <person name="Prusky D."/>
            <person name="Rech G."/>
            <person name="Reinhardt R."/>
            <person name="Rollins J.A."/>
            <person name="Rounsley S."/>
            <person name="Schardl C.L."/>
            <person name="Schwartz D.C."/>
            <person name="Shenoy N."/>
            <person name="Shirasu K."/>
            <person name="Sikhakolli U.R."/>
            <person name="Stueber K."/>
            <person name="Sukno S.A."/>
            <person name="Sweigard J.A."/>
            <person name="Takano Y."/>
            <person name="Takahara H."/>
            <person name="Trail F."/>
            <person name="van der Does H.C."/>
            <person name="Voll L.M."/>
            <person name="Will I."/>
            <person name="Young S."/>
            <person name="Zeng Q."/>
            <person name="Zhang J."/>
            <person name="Zhou S."/>
            <person name="Dickman M.B."/>
            <person name="Schulze-Lefert P."/>
            <person name="Ver Loren van Themaat E."/>
            <person name="Ma L.-J."/>
            <person name="Vaillancourt L.J."/>
        </authorList>
    </citation>
    <scope>NUCLEOTIDE SEQUENCE [LARGE SCALE GENOMIC DNA]</scope>
    <source>
        <strain evidence="3">M1.001 / M2 / FGSC 10212</strain>
    </source>
</reference>
<feature type="region of interest" description="Disordered" evidence="1">
    <location>
        <begin position="56"/>
        <end position="86"/>
    </location>
</feature>
<dbReference type="EMBL" id="GG697351">
    <property type="protein sequence ID" value="EFQ30806.1"/>
    <property type="molecule type" value="Genomic_DNA"/>
</dbReference>
<evidence type="ECO:0000313" key="2">
    <source>
        <dbReference type="EMBL" id="EFQ30806.1"/>
    </source>
</evidence>
<evidence type="ECO:0000256" key="1">
    <source>
        <dbReference type="SAM" id="MobiDB-lite"/>
    </source>
</evidence>
<accession>E3QIW8</accession>
<dbReference type="eggNOG" id="ENOG502T457">
    <property type="taxonomic scope" value="Eukaryota"/>
</dbReference>
<dbReference type="GeneID" id="24411315"/>
<dbReference type="AlphaFoldDB" id="E3QIW8"/>
<dbReference type="HOGENOM" id="CLU_2120905_0_0_1"/>
<organism evidence="3">
    <name type="scientific">Colletotrichum graminicola (strain M1.001 / M2 / FGSC 10212)</name>
    <name type="common">Maize anthracnose fungus</name>
    <name type="synonym">Glomerella graminicola</name>
    <dbReference type="NCBI Taxonomy" id="645133"/>
    <lineage>
        <taxon>Eukaryota</taxon>
        <taxon>Fungi</taxon>
        <taxon>Dikarya</taxon>
        <taxon>Ascomycota</taxon>
        <taxon>Pezizomycotina</taxon>
        <taxon>Sordariomycetes</taxon>
        <taxon>Hypocreomycetidae</taxon>
        <taxon>Glomerellales</taxon>
        <taxon>Glomerellaceae</taxon>
        <taxon>Colletotrichum</taxon>
        <taxon>Colletotrichum graminicola species complex</taxon>
    </lineage>
</organism>
<evidence type="ECO:0000313" key="3">
    <source>
        <dbReference type="Proteomes" id="UP000008782"/>
    </source>
</evidence>
<proteinExistence type="predicted"/>
<keyword evidence="3" id="KW-1185">Reference proteome</keyword>
<dbReference type="Proteomes" id="UP000008782">
    <property type="component" value="Unassembled WGS sequence"/>
</dbReference>
<dbReference type="OrthoDB" id="4843494at2759"/>
<dbReference type="RefSeq" id="XP_008094826.1">
    <property type="nucleotide sequence ID" value="XM_008096635.1"/>
</dbReference>
<sequence>MRPVSIAPLLAPATALPIAPGQVNVPPEFNSKIGSPSPVIDCVGIAVCNTITVDNGNQSPGSLSQPKQTPLQQQQQQQTGSGGVGGSLRRFSAPALLFQGCWIVSALRLVTRLL</sequence>
<gene>
    <name evidence="2" type="ORF">GLRG_05950</name>
</gene>
<feature type="compositionally biased region" description="Low complexity" evidence="1">
    <location>
        <begin position="62"/>
        <end position="79"/>
    </location>
</feature>
<protein>
    <submittedName>
        <fullName evidence="2">Uncharacterized protein</fullName>
    </submittedName>
</protein>